<dbReference type="Gene3D" id="3.40.190.10">
    <property type="entry name" value="Periplasmic binding protein-like II"/>
    <property type="match status" value="2"/>
</dbReference>
<evidence type="ECO:0000256" key="1">
    <source>
        <dbReference type="ARBA" id="ARBA00009175"/>
    </source>
</evidence>
<dbReference type="SUPFAM" id="SSF53850">
    <property type="entry name" value="Periplasmic binding protein-like II"/>
    <property type="match status" value="1"/>
</dbReference>
<gene>
    <name evidence="5" type="primary">modA_2</name>
    <name evidence="5" type="ORF">GCM10010191_92010</name>
</gene>
<name>A0ABP5XK09_9ACTN</name>
<dbReference type="Pfam" id="PF13531">
    <property type="entry name" value="SBP_bac_11"/>
    <property type="match status" value="1"/>
</dbReference>
<reference evidence="6" key="1">
    <citation type="journal article" date="2019" name="Int. J. Syst. Evol. Microbiol.">
        <title>The Global Catalogue of Microorganisms (GCM) 10K type strain sequencing project: providing services to taxonomists for standard genome sequencing and annotation.</title>
        <authorList>
            <consortium name="The Broad Institute Genomics Platform"/>
            <consortium name="The Broad Institute Genome Sequencing Center for Infectious Disease"/>
            <person name="Wu L."/>
            <person name="Ma J."/>
        </authorList>
    </citation>
    <scope>NUCLEOTIDE SEQUENCE [LARGE SCALE GENOMIC DNA]</scope>
    <source>
        <strain evidence="6">JCM 3325</strain>
    </source>
</reference>
<accession>A0ABP5XK09</accession>
<dbReference type="RefSeq" id="WP_344598222.1">
    <property type="nucleotide sequence ID" value="NZ_BAAARW010000048.1"/>
</dbReference>
<proteinExistence type="inferred from homology"/>
<dbReference type="EMBL" id="BAAARW010000048">
    <property type="protein sequence ID" value="GAA2457846.1"/>
    <property type="molecule type" value="Genomic_DNA"/>
</dbReference>
<dbReference type="InterPro" id="IPR050682">
    <property type="entry name" value="ModA/WtpA"/>
</dbReference>
<evidence type="ECO:0000256" key="2">
    <source>
        <dbReference type="ARBA" id="ARBA00022723"/>
    </source>
</evidence>
<evidence type="ECO:0000256" key="3">
    <source>
        <dbReference type="ARBA" id="ARBA00022729"/>
    </source>
</evidence>
<dbReference type="PANTHER" id="PTHR30632">
    <property type="entry name" value="MOLYBDATE-BINDING PERIPLASMIC PROTEIN"/>
    <property type="match status" value="1"/>
</dbReference>
<keyword evidence="2" id="KW-0479">Metal-binding</keyword>
<feature type="chain" id="PRO_5046338928" evidence="4">
    <location>
        <begin position="26"/>
        <end position="257"/>
    </location>
</feature>
<comment type="similarity">
    <text evidence="1">Belongs to the bacterial solute-binding protein ModA family.</text>
</comment>
<keyword evidence="6" id="KW-1185">Reference proteome</keyword>
<dbReference type="PANTHER" id="PTHR30632:SF0">
    <property type="entry name" value="SULFATE-BINDING PROTEIN"/>
    <property type="match status" value="1"/>
</dbReference>
<dbReference type="PROSITE" id="PS51257">
    <property type="entry name" value="PROKAR_LIPOPROTEIN"/>
    <property type="match status" value="1"/>
</dbReference>
<evidence type="ECO:0000313" key="6">
    <source>
        <dbReference type="Proteomes" id="UP001501231"/>
    </source>
</evidence>
<dbReference type="PIRSF" id="PIRSF004846">
    <property type="entry name" value="ModA"/>
    <property type="match status" value="1"/>
</dbReference>
<comment type="caution">
    <text evidence="5">The sequence shown here is derived from an EMBL/GenBank/DDBJ whole genome shotgun (WGS) entry which is preliminary data.</text>
</comment>
<keyword evidence="3 4" id="KW-0732">Signal</keyword>
<sequence>MPDTPRPRRIAACALLILLVSGAIAVGCGGGAGSATLTVLAASSTQEVMRELGDAYQQEHRGVQVRFAFGGSQEVAERLSQPAGGDVLVTADEKTMNGADGHLTGRRRIVAHNSMTIAVGPGNPRRVQGLRDLTRPGLRVAVAASTVPAGTYARQIFAGAGITVRPSSEEISVRAVLDRVRTGEADAGLVYITDLRSAGAAASSVPIPALENVTATYLAAAVKETEHEKETASFVAWLTSPTARKLFNKYGFVTPQP</sequence>
<evidence type="ECO:0000313" key="5">
    <source>
        <dbReference type="EMBL" id="GAA2457846.1"/>
    </source>
</evidence>
<evidence type="ECO:0000256" key="4">
    <source>
        <dbReference type="SAM" id="SignalP"/>
    </source>
</evidence>
<dbReference type="Proteomes" id="UP001501231">
    <property type="component" value="Unassembled WGS sequence"/>
</dbReference>
<organism evidence="5 6">
    <name type="scientific">Actinomadura vinacea</name>
    <dbReference type="NCBI Taxonomy" id="115336"/>
    <lineage>
        <taxon>Bacteria</taxon>
        <taxon>Bacillati</taxon>
        <taxon>Actinomycetota</taxon>
        <taxon>Actinomycetes</taxon>
        <taxon>Streptosporangiales</taxon>
        <taxon>Thermomonosporaceae</taxon>
        <taxon>Actinomadura</taxon>
    </lineage>
</organism>
<dbReference type="NCBIfam" id="TIGR01256">
    <property type="entry name" value="modA"/>
    <property type="match status" value="1"/>
</dbReference>
<dbReference type="InterPro" id="IPR005950">
    <property type="entry name" value="ModA"/>
</dbReference>
<feature type="signal peptide" evidence="4">
    <location>
        <begin position="1"/>
        <end position="25"/>
    </location>
</feature>
<protein>
    <submittedName>
        <fullName evidence="5">Molybdate ABC transporter substrate-binding protein</fullName>
    </submittedName>
</protein>